<feature type="domain" description="Tip attachment protein J" evidence="1">
    <location>
        <begin position="227"/>
        <end position="397"/>
    </location>
</feature>
<dbReference type="Pfam" id="PF13550">
    <property type="entry name" value="Phage-tail_3"/>
    <property type="match status" value="1"/>
</dbReference>
<evidence type="ECO:0000259" key="2">
    <source>
        <dbReference type="Pfam" id="PF23666"/>
    </source>
</evidence>
<name>E7N449_9FIRM</name>
<feature type="domain" description="Rcc01698-like C-terminal" evidence="2">
    <location>
        <begin position="518"/>
        <end position="578"/>
    </location>
</feature>
<evidence type="ECO:0000313" key="3">
    <source>
        <dbReference type="EMBL" id="EFW29090.1"/>
    </source>
</evidence>
<organism evidence="3 4">
    <name type="scientific">Selenomonas artemidis F0399</name>
    <dbReference type="NCBI Taxonomy" id="749551"/>
    <lineage>
        <taxon>Bacteria</taxon>
        <taxon>Bacillati</taxon>
        <taxon>Bacillota</taxon>
        <taxon>Negativicutes</taxon>
        <taxon>Selenomonadales</taxon>
        <taxon>Selenomonadaceae</taxon>
        <taxon>Selenomonas</taxon>
    </lineage>
</organism>
<accession>E7N449</accession>
<reference evidence="3 4" key="1">
    <citation type="submission" date="2010-08" db="EMBL/GenBank/DDBJ databases">
        <authorList>
            <person name="Weinstock G."/>
            <person name="Sodergren E."/>
            <person name="Clifton S."/>
            <person name="Fulton L."/>
            <person name="Fulton B."/>
            <person name="Courtney L."/>
            <person name="Fronick C."/>
            <person name="Harrison M."/>
            <person name="Strong C."/>
            <person name="Farmer C."/>
            <person name="Delahaunty K."/>
            <person name="Markovic C."/>
            <person name="Hall O."/>
            <person name="Minx P."/>
            <person name="Tomlinson C."/>
            <person name="Mitreva M."/>
            <person name="Hou S."/>
            <person name="Chen J."/>
            <person name="Wollam A."/>
            <person name="Pepin K.H."/>
            <person name="Johnson M."/>
            <person name="Bhonagiri V."/>
            <person name="Zhang X."/>
            <person name="Suruliraj S."/>
            <person name="Warren W."/>
            <person name="Chinwalla A."/>
            <person name="Mardis E.R."/>
            <person name="Wilson R.K."/>
        </authorList>
    </citation>
    <scope>NUCLEOTIDE SEQUENCE [LARGE SCALE GENOMIC DNA]</scope>
    <source>
        <strain evidence="3 4">F0399</strain>
    </source>
</reference>
<dbReference type="Pfam" id="PF23666">
    <property type="entry name" value="Rcc01698_C"/>
    <property type="match status" value="1"/>
</dbReference>
<dbReference type="AlphaFoldDB" id="E7N449"/>
<dbReference type="InterPro" id="IPR056490">
    <property type="entry name" value="Rcc01698_C"/>
</dbReference>
<dbReference type="InterPro" id="IPR032876">
    <property type="entry name" value="J_dom"/>
</dbReference>
<dbReference type="Proteomes" id="UP000004633">
    <property type="component" value="Unassembled WGS sequence"/>
</dbReference>
<evidence type="ECO:0000259" key="1">
    <source>
        <dbReference type="Pfam" id="PF13550"/>
    </source>
</evidence>
<dbReference type="RefSeq" id="WP_009350438.1">
    <property type="nucleotide sequence ID" value="NZ_GL638151.1"/>
</dbReference>
<gene>
    <name evidence="3" type="ORF">HMPREF9555_01790</name>
</gene>
<dbReference type="STRING" id="749551.HMPREF9555_01790"/>
<keyword evidence="4" id="KW-1185">Reference proteome</keyword>
<proteinExistence type="predicted"/>
<comment type="caution">
    <text evidence="3">The sequence shown here is derived from an EMBL/GenBank/DDBJ whole genome shotgun (WGS) entry which is preliminary data.</text>
</comment>
<evidence type="ECO:0000313" key="4">
    <source>
        <dbReference type="Proteomes" id="UP000004633"/>
    </source>
</evidence>
<dbReference type="EMBL" id="AECV01000041">
    <property type="protein sequence ID" value="EFW29090.1"/>
    <property type="molecule type" value="Genomic_DNA"/>
</dbReference>
<protein>
    <submittedName>
        <fullName evidence="3">Uncharacterized protein</fullName>
    </submittedName>
</protein>
<dbReference type="HOGENOM" id="CLU_005917_0_0_9"/>
<sequence>MSGIFGKTTITSRADKISDFQINSATYGATVPQVLGTTRISGNIIDYTDFTAYEHRHTQRSGKGGGVKSVSIDYTYTVAVAIALCAGPIQGIGKVWRNKEVLNYPGEGLGLSLFDGRNGQEPWSYMKGKHPERALPYSGLAYLAGVVDLGNSGSLPVYNFEVKNPIAGSGDGVDVNPADLLLHILADHNDGVGFNEYSIDLDALDNFRRYCAAADLLFSTPPDDTSRGNVQSIVETICTLTNTYGFWSQNKLKLVPLADGDVGSWKANKDVQYDLTADDFIPQTDGTLVRFERKDNSEAYNQATVEFINRANGYEKETVSFEITSDIAKRGLRAASTLSAPWVYTKARAQLIAQQQALRNLYSRNAYTFKTAWAHCRLEPGDLVTLTDRCLGIDKKVVVIKTVTEAADGGLEFTAIAKPPGIYSPARYETHETTSESIDYNATPGDAHQPLIFQPPADVTTSGSEVWLVTSGGQYWGGATVWVSDDNEKYVAAGKITSGCTYGRLDVRSRVPSTGDGVCVVNLISGRLYPGTVQDAERGNTLGWINGECIAHTGAELIGKDLYSLTGLHRGMYGTLETSHSPTEYYIRLDDSVFKHAINARDVGKKIYVKLTSYNIFGLQEQALDEVTAHEYTISSAYVPAVSQLAAVTRYRQLADARTGYDVIISWTPPEISSYAGADVYARVKPAGETAFGAWDFVMRGDRQATINQARIGDEWQIKVVAVDAYNNRAAIATETTVHVVGKNIVPNTPQNFSISFGNEAVARWDDNFTSDVAFYELRLDELAGTANSNLLLKTTSTSATIPLTERTGTVYLFACNAIGKYSAGAACEYNVLAPVKPAAPQVHKLLGGFGVVASPLPPRAKAMKLYINTESYVLPVNTFTFTGEAGAYEVAVAYLDMFGEGAKSDVVMTTVSTTIPPEWLKNIKIGIEQVDETIKDALDKGKAAAESYTTIVKKVDGAYTAITQLSDDINLRVKKGDVINQINLSPDGVQIDGKFLHVTGDTKFERGVIAKNIEAGSIQGDRIVAGSIGADRLQVDELSAITAKIGTLRTADSGARTEIHDNLILVYDDKDRLRVRMGVW</sequence>